<evidence type="ECO:0000313" key="14">
    <source>
        <dbReference type="EMBL" id="NME68341.1"/>
    </source>
</evidence>
<dbReference type="GO" id="GO:0005267">
    <property type="term" value="F:potassium channel activity"/>
    <property type="evidence" value="ECO:0007669"/>
    <property type="project" value="UniProtKB-KW"/>
</dbReference>
<keyword evidence="5 13" id="KW-0812">Transmembrane</keyword>
<evidence type="ECO:0008006" key="16">
    <source>
        <dbReference type="Google" id="ProtNLM"/>
    </source>
</evidence>
<comment type="similarity">
    <text evidence="2">Belongs to the TMEM175 family.</text>
</comment>
<comment type="caution">
    <text evidence="14">The sequence shown here is derived from an EMBL/GenBank/DDBJ whole genome shotgun (WGS) entry which is preliminary data.</text>
</comment>
<gene>
    <name evidence="14" type="ORF">HHU12_10255</name>
</gene>
<keyword evidence="11" id="KW-0407">Ion channel</keyword>
<organism evidence="14 15">
    <name type="scientific">Flammeovirga aprica JL-4</name>
    <dbReference type="NCBI Taxonomy" id="694437"/>
    <lineage>
        <taxon>Bacteria</taxon>
        <taxon>Pseudomonadati</taxon>
        <taxon>Bacteroidota</taxon>
        <taxon>Cytophagia</taxon>
        <taxon>Cytophagales</taxon>
        <taxon>Flammeovirgaceae</taxon>
        <taxon>Flammeovirga</taxon>
    </lineage>
</organism>
<evidence type="ECO:0000256" key="7">
    <source>
        <dbReference type="ARBA" id="ARBA00022958"/>
    </source>
</evidence>
<evidence type="ECO:0000256" key="3">
    <source>
        <dbReference type="ARBA" id="ARBA00022448"/>
    </source>
</evidence>
<keyword evidence="6" id="KW-0631">Potassium channel</keyword>
<dbReference type="EMBL" id="JABANE010000022">
    <property type="protein sequence ID" value="NME68341.1"/>
    <property type="molecule type" value="Genomic_DNA"/>
</dbReference>
<protein>
    <recommendedName>
        <fullName evidence="16">DUF1211 domain-containing protein</fullName>
    </recommendedName>
</protein>
<evidence type="ECO:0000256" key="11">
    <source>
        <dbReference type="ARBA" id="ARBA00023303"/>
    </source>
</evidence>
<proteinExistence type="inferred from homology"/>
<name>A0A7X9RTF0_9BACT</name>
<comment type="catalytic activity">
    <reaction evidence="12">
        <text>K(+)(in) = K(+)(out)</text>
        <dbReference type="Rhea" id="RHEA:29463"/>
        <dbReference type="ChEBI" id="CHEBI:29103"/>
    </reaction>
</comment>
<feature type="transmembrane region" description="Helical" evidence="13">
    <location>
        <begin position="92"/>
        <end position="111"/>
    </location>
</feature>
<dbReference type="InterPro" id="IPR010617">
    <property type="entry name" value="TMEM175-like"/>
</dbReference>
<keyword evidence="9" id="KW-0406">Ion transport</keyword>
<keyword evidence="7" id="KW-0630">Potassium</keyword>
<accession>A0A7X9RTF0</accession>
<reference evidence="14 15" key="1">
    <citation type="submission" date="2020-04" db="EMBL/GenBank/DDBJ databases">
        <title>Flammeovirga sp. SR4, a novel species isolated from seawater.</title>
        <authorList>
            <person name="Wang X."/>
        </authorList>
    </citation>
    <scope>NUCLEOTIDE SEQUENCE [LARGE SCALE GENOMIC DNA]</scope>
    <source>
        <strain evidence="14 15">ATCC 23126</strain>
    </source>
</reference>
<evidence type="ECO:0000256" key="13">
    <source>
        <dbReference type="SAM" id="Phobius"/>
    </source>
</evidence>
<evidence type="ECO:0000256" key="4">
    <source>
        <dbReference type="ARBA" id="ARBA00022538"/>
    </source>
</evidence>
<keyword evidence="8 13" id="KW-1133">Transmembrane helix</keyword>
<keyword evidence="10 13" id="KW-0472">Membrane</keyword>
<feature type="transmembrane region" description="Helical" evidence="13">
    <location>
        <begin position="21"/>
        <end position="40"/>
    </location>
</feature>
<sequence>MSTKVETLRDYSYFLDYLKHLGMLLFAISMTTPILGLVVFDVETEIVEGDKVIDSQLIWDKPFLPYVAGFIILVIHWFKFVEVHHSMKNINFNHILITFGFFFLLCLYPYFEMNIEFTSDQPHSRAIFSLVWGLLGIFSFWKLHHAKNNGMLKDELSNERIKVLSNEILADPVVALVCVGLSYVSFSAWLIGMVALVPIANYILTRISIKAGY</sequence>
<dbReference type="GO" id="GO:0016020">
    <property type="term" value="C:membrane"/>
    <property type="evidence" value="ECO:0007669"/>
    <property type="project" value="UniProtKB-SubCell"/>
</dbReference>
<keyword evidence="3" id="KW-0813">Transport</keyword>
<evidence type="ECO:0000256" key="6">
    <source>
        <dbReference type="ARBA" id="ARBA00022826"/>
    </source>
</evidence>
<dbReference type="Pfam" id="PF06736">
    <property type="entry name" value="TMEM175"/>
    <property type="match status" value="1"/>
</dbReference>
<dbReference type="AlphaFoldDB" id="A0A7X9RTF0"/>
<evidence type="ECO:0000256" key="2">
    <source>
        <dbReference type="ARBA" id="ARBA00006920"/>
    </source>
</evidence>
<evidence type="ECO:0000256" key="1">
    <source>
        <dbReference type="ARBA" id="ARBA00004141"/>
    </source>
</evidence>
<evidence type="ECO:0000256" key="10">
    <source>
        <dbReference type="ARBA" id="ARBA00023136"/>
    </source>
</evidence>
<evidence type="ECO:0000256" key="8">
    <source>
        <dbReference type="ARBA" id="ARBA00022989"/>
    </source>
</evidence>
<evidence type="ECO:0000256" key="9">
    <source>
        <dbReference type="ARBA" id="ARBA00023065"/>
    </source>
</evidence>
<feature type="transmembrane region" description="Helical" evidence="13">
    <location>
        <begin position="123"/>
        <end position="143"/>
    </location>
</feature>
<dbReference type="GO" id="GO:0015252">
    <property type="term" value="F:proton channel activity"/>
    <property type="evidence" value="ECO:0007669"/>
    <property type="project" value="InterPro"/>
</dbReference>
<dbReference type="Proteomes" id="UP000576082">
    <property type="component" value="Unassembled WGS sequence"/>
</dbReference>
<feature type="transmembrane region" description="Helical" evidence="13">
    <location>
        <begin position="63"/>
        <end position="80"/>
    </location>
</feature>
<dbReference type="RefSeq" id="WP_169656647.1">
    <property type="nucleotide sequence ID" value="NZ_JABANE010000022.1"/>
</dbReference>
<keyword evidence="4" id="KW-0633">Potassium transport</keyword>
<evidence type="ECO:0000256" key="5">
    <source>
        <dbReference type="ARBA" id="ARBA00022692"/>
    </source>
</evidence>
<comment type="subcellular location">
    <subcellularLocation>
        <location evidence="1">Membrane</location>
        <topology evidence="1">Multi-pass membrane protein</topology>
    </subcellularLocation>
</comment>
<evidence type="ECO:0000313" key="15">
    <source>
        <dbReference type="Proteomes" id="UP000576082"/>
    </source>
</evidence>
<keyword evidence="15" id="KW-1185">Reference proteome</keyword>
<evidence type="ECO:0000256" key="12">
    <source>
        <dbReference type="ARBA" id="ARBA00034430"/>
    </source>
</evidence>